<dbReference type="NCBIfam" id="TIGR01730">
    <property type="entry name" value="RND_mfp"/>
    <property type="match status" value="1"/>
</dbReference>
<dbReference type="Pfam" id="PF25967">
    <property type="entry name" value="RND-MFP_C"/>
    <property type="match status" value="1"/>
</dbReference>
<organism evidence="5 6">
    <name type="scientific">Rhodovulum sulfidophilum</name>
    <name type="common">Rhodobacter sulfidophilus</name>
    <dbReference type="NCBI Taxonomy" id="35806"/>
    <lineage>
        <taxon>Bacteria</taxon>
        <taxon>Pseudomonadati</taxon>
        <taxon>Pseudomonadota</taxon>
        <taxon>Alphaproteobacteria</taxon>
        <taxon>Rhodobacterales</taxon>
        <taxon>Paracoccaceae</taxon>
        <taxon>Rhodovulum</taxon>
    </lineage>
</organism>
<dbReference type="InterPro" id="IPR058627">
    <property type="entry name" value="MdtA-like_C"/>
</dbReference>
<comment type="caution">
    <text evidence="5">The sequence shown here is derived from an EMBL/GenBank/DDBJ whole genome shotgun (WGS) entry which is preliminary data.</text>
</comment>
<feature type="signal peptide" evidence="3">
    <location>
        <begin position="1"/>
        <end position="26"/>
    </location>
</feature>
<proteinExistence type="inferred from homology"/>
<dbReference type="EMBL" id="JAESJJ010000007">
    <property type="protein sequence ID" value="MBL3608741.1"/>
    <property type="molecule type" value="Genomic_DNA"/>
</dbReference>
<dbReference type="Gene3D" id="1.10.287.470">
    <property type="entry name" value="Helix hairpin bin"/>
    <property type="match status" value="1"/>
</dbReference>
<dbReference type="SUPFAM" id="SSF111369">
    <property type="entry name" value="HlyD-like secretion proteins"/>
    <property type="match status" value="1"/>
</dbReference>
<dbReference type="PANTHER" id="PTHR30469">
    <property type="entry name" value="MULTIDRUG RESISTANCE PROTEIN MDTA"/>
    <property type="match status" value="1"/>
</dbReference>
<evidence type="ECO:0000256" key="1">
    <source>
        <dbReference type="ARBA" id="ARBA00009477"/>
    </source>
</evidence>
<feature type="chain" id="PRO_5046188035" evidence="3">
    <location>
        <begin position="27"/>
        <end position="356"/>
    </location>
</feature>
<accession>A0ABS1RRR6</accession>
<evidence type="ECO:0000313" key="6">
    <source>
        <dbReference type="Proteomes" id="UP000604473"/>
    </source>
</evidence>
<sequence length="356" mass="37124">MLITSLRGIRILGALPLLFASAPAGADQRLSVEILRIEARPSEITYTLTGTVQAVDDYPASFRDGGRIIEVAVETGDALERDDVIARVDATEAEARLRSAEAALQAAEAALVQARQARDRAANLLDEGNGTQSDLDAAVQAFLSARSDRDQAAARRAVARRAAEDTVLRAIEPSIVIRRSAEPGQVVPAGQAVVTLANRGPRDAVFQVPDIPELDAFLGSDVRLSPLGGGRGCDAAVTELAPVVSGNGTVQAKVRIEGEAAGRFSIGQPVVGIVTLGRPTALVVPWTALTATADGPAVWTVGAEDNRVRLTPVTIDGYSDSGIRIAEGLSEGAAVVGAGSQYLFPGREVRPLETAK</sequence>
<dbReference type="InterPro" id="IPR006143">
    <property type="entry name" value="RND_pump_MFP"/>
</dbReference>
<dbReference type="Gene3D" id="2.40.50.100">
    <property type="match status" value="1"/>
</dbReference>
<feature type="coiled-coil region" evidence="2">
    <location>
        <begin position="90"/>
        <end position="127"/>
    </location>
</feature>
<protein>
    <submittedName>
        <fullName evidence="5">Efflux RND transporter periplasmic adaptor subunit</fullName>
    </submittedName>
</protein>
<dbReference type="Gene3D" id="2.40.30.170">
    <property type="match status" value="1"/>
</dbReference>
<keyword evidence="6" id="KW-1185">Reference proteome</keyword>
<gene>
    <name evidence="5" type="ORF">JMM60_07970</name>
</gene>
<name>A0ABS1RRR6_RHOSU</name>
<reference evidence="5 6" key="1">
    <citation type="submission" date="2021-01" db="EMBL/GenBank/DDBJ databases">
        <title>Draft genomes of Rhodovulum sulfidophilum.</title>
        <authorList>
            <person name="Guzman M.S."/>
        </authorList>
    </citation>
    <scope>NUCLEOTIDE SEQUENCE [LARGE SCALE GENOMIC DNA]</scope>
    <source>
        <strain evidence="5 6">AB35</strain>
    </source>
</reference>
<dbReference type="Gene3D" id="2.40.420.20">
    <property type="match status" value="1"/>
</dbReference>
<dbReference type="PANTHER" id="PTHR30469:SF38">
    <property type="entry name" value="HLYD FAMILY SECRETION PROTEIN"/>
    <property type="match status" value="1"/>
</dbReference>
<evidence type="ECO:0000256" key="3">
    <source>
        <dbReference type="SAM" id="SignalP"/>
    </source>
</evidence>
<feature type="domain" description="Multidrug resistance protein MdtA-like C-terminal permuted SH3" evidence="4">
    <location>
        <begin position="281"/>
        <end position="341"/>
    </location>
</feature>
<evidence type="ECO:0000256" key="2">
    <source>
        <dbReference type="SAM" id="Coils"/>
    </source>
</evidence>
<dbReference type="RefSeq" id="WP_202248506.1">
    <property type="nucleotide sequence ID" value="NZ_JAESJJ010000007.1"/>
</dbReference>
<keyword evidence="2" id="KW-0175">Coiled coil</keyword>
<dbReference type="Proteomes" id="UP000604473">
    <property type="component" value="Unassembled WGS sequence"/>
</dbReference>
<evidence type="ECO:0000259" key="4">
    <source>
        <dbReference type="Pfam" id="PF25967"/>
    </source>
</evidence>
<keyword evidence="3" id="KW-0732">Signal</keyword>
<evidence type="ECO:0000313" key="5">
    <source>
        <dbReference type="EMBL" id="MBL3608741.1"/>
    </source>
</evidence>
<comment type="similarity">
    <text evidence="1">Belongs to the membrane fusion protein (MFP) (TC 8.A.1) family.</text>
</comment>